<evidence type="ECO:0000313" key="3">
    <source>
        <dbReference type="Proteomes" id="UP000821866"/>
    </source>
</evidence>
<proteinExistence type="predicted"/>
<dbReference type="EMBL" id="JABSTU010006305">
    <property type="protein sequence ID" value="KAH7934530.1"/>
    <property type="molecule type" value="Genomic_DNA"/>
</dbReference>
<dbReference type="GO" id="GO:0003676">
    <property type="term" value="F:nucleic acid binding"/>
    <property type="evidence" value="ECO:0007669"/>
    <property type="project" value="InterPro"/>
</dbReference>
<keyword evidence="3" id="KW-1185">Reference proteome</keyword>
<dbReference type="Proteomes" id="UP000821866">
    <property type="component" value="Unassembled WGS sequence"/>
</dbReference>
<gene>
    <name evidence="2" type="ORF">HPB51_029105</name>
</gene>
<evidence type="ECO:0000313" key="2">
    <source>
        <dbReference type="EMBL" id="KAH7934530.1"/>
    </source>
</evidence>
<dbReference type="PANTHER" id="PTHR47331">
    <property type="entry name" value="PHD-TYPE DOMAIN-CONTAINING PROTEIN"/>
    <property type="match status" value="1"/>
</dbReference>
<evidence type="ECO:0000259" key="1">
    <source>
        <dbReference type="Pfam" id="PF18701"/>
    </source>
</evidence>
<name>A0A9J6CV66_RHIMP</name>
<dbReference type="Gene3D" id="3.30.420.10">
    <property type="entry name" value="Ribonuclease H-like superfamily/Ribonuclease H"/>
    <property type="match status" value="1"/>
</dbReference>
<reference evidence="2" key="2">
    <citation type="submission" date="2021-09" db="EMBL/GenBank/DDBJ databases">
        <authorList>
            <person name="Jia N."/>
            <person name="Wang J."/>
            <person name="Shi W."/>
            <person name="Du L."/>
            <person name="Sun Y."/>
            <person name="Zhan W."/>
            <person name="Jiang J."/>
            <person name="Wang Q."/>
            <person name="Zhang B."/>
            <person name="Ji P."/>
            <person name="Sakyi L.B."/>
            <person name="Cui X."/>
            <person name="Yuan T."/>
            <person name="Jiang B."/>
            <person name="Yang W."/>
            <person name="Lam T.T.-Y."/>
            <person name="Chang Q."/>
            <person name="Ding S."/>
            <person name="Wang X."/>
            <person name="Zhu J."/>
            <person name="Ruan X."/>
            <person name="Zhao L."/>
            <person name="Wei J."/>
            <person name="Que T."/>
            <person name="Du C."/>
            <person name="Cheng J."/>
            <person name="Dai P."/>
            <person name="Han X."/>
            <person name="Huang E."/>
            <person name="Gao Y."/>
            <person name="Liu J."/>
            <person name="Shao H."/>
            <person name="Ye R."/>
            <person name="Li L."/>
            <person name="Wei W."/>
            <person name="Wang X."/>
            <person name="Wang C."/>
            <person name="Huo Q."/>
            <person name="Li W."/>
            <person name="Guo W."/>
            <person name="Chen H."/>
            <person name="Chen S."/>
            <person name="Zhou L."/>
            <person name="Zhou L."/>
            <person name="Ni X."/>
            <person name="Tian J."/>
            <person name="Zhou Y."/>
            <person name="Sheng Y."/>
            <person name="Liu T."/>
            <person name="Pan Y."/>
            <person name="Xia L."/>
            <person name="Li J."/>
            <person name="Zhao F."/>
            <person name="Cao W."/>
        </authorList>
    </citation>
    <scope>NUCLEOTIDE SEQUENCE</scope>
    <source>
        <strain evidence="2">Rmic-2018</strain>
        <tissue evidence="2">Larvae</tissue>
    </source>
</reference>
<dbReference type="PANTHER" id="PTHR47331:SF1">
    <property type="entry name" value="GAG-LIKE PROTEIN"/>
    <property type="match status" value="1"/>
</dbReference>
<dbReference type="AlphaFoldDB" id="A0A9J6CV66"/>
<accession>A0A9J6CV66</accession>
<dbReference type="InterPro" id="IPR040676">
    <property type="entry name" value="DUF5641"/>
</dbReference>
<dbReference type="VEuPathDB" id="VectorBase:LOC119187150"/>
<reference evidence="2" key="1">
    <citation type="journal article" date="2020" name="Cell">
        <title>Large-Scale Comparative Analyses of Tick Genomes Elucidate Their Genetic Diversity and Vector Capacities.</title>
        <authorList>
            <consortium name="Tick Genome and Microbiome Consortium (TIGMIC)"/>
            <person name="Jia N."/>
            <person name="Wang J."/>
            <person name="Shi W."/>
            <person name="Du L."/>
            <person name="Sun Y."/>
            <person name="Zhan W."/>
            <person name="Jiang J.F."/>
            <person name="Wang Q."/>
            <person name="Zhang B."/>
            <person name="Ji P."/>
            <person name="Bell-Sakyi L."/>
            <person name="Cui X.M."/>
            <person name="Yuan T.T."/>
            <person name="Jiang B.G."/>
            <person name="Yang W.F."/>
            <person name="Lam T.T."/>
            <person name="Chang Q.C."/>
            <person name="Ding S.J."/>
            <person name="Wang X.J."/>
            <person name="Zhu J.G."/>
            <person name="Ruan X.D."/>
            <person name="Zhao L."/>
            <person name="Wei J.T."/>
            <person name="Ye R.Z."/>
            <person name="Que T.C."/>
            <person name="Du C.H."/>
            <person name="Zhou Y.H."/>
            <person name="Cheng J.X."/>
            <person name="Dai P.F."/>
            <person name="Guo W.B."/>
            <person name="Han X.H."/>
            <person name="Huang E.J."/>
            <person name="Li L.F."/>
            <person name="Wei W."/>
            <person name="Gao Y.C."/>
            <person name="Liu J.Z."/>
            <person name="Shao H.Z."/>
            <person name="Wang X."/>
            <person name="Wang C.C."/>
            <person name="Yang T.C."/>
            <person name="Huo Q.B."/>
            <person name="Li W."/>
            <person name="Chen H.Y."/>
            <person name="Chen S.E."/>
            <person name="Zhou L.G."/>
            <person name="Ni X.B."/>
            <person name="Tian J.H."/>
            <person name="Sheng Y."/>
            <person name="Liu T."/>
            <person name="Pan Y.S."/>
            <person name="Xia L.Y."/>
            <person name="Li J."/>
            <person name="Zhao F."/>
            <person name="Cao W.C."/>
        </authorList>
    </citation>
    <scope>NUCLEOTIDE SEQUENCE</scope>
    <source>
        <strain evidence="2">Rmic-2018</strain>
    </source>
</reference>
<dbReference type="Pfam" id="PF18701">
    <property type="entry name" value="DUF5641"/>
    <property type="match status" value="1"/>
</dbReference>
<feature type="domain" description="DUF5641" evidence="1">
    <location>
        <begin position="106"/>
        <end position="160"/>
    </location>
</feature>
<comment type="caution">
    <text evidence="2">The sequence shown here is derived from an EMBL/GenBank/DDBJ whole genome shotgun (WGS) entry which is preliminary data.</text>
</comment>
<sequence length="160" mass="18531">MYPPIYWKFIAVLAPWRGGFWERVIRTNKNALKHCLERSSVSYEELFTVPVEVEAIVNWLTQLGEDAEDAEALTPSHFLTGKRVVELQASTRGSLPSSTAHEWRSRVRYRDKLLHRLWTRWKNEYLLLLNSANHCQPTSSSQLHVGDLAFVRDDNVPALQ</sequence>
<protein>
    <recommendedName>
        <fullName evidence="1">DUF5641 domain-containing protein</fullName>
    </recommendedName>
</protein>
<dbReference type="InterPro" id="IPR036397">
    <property type="entry name" value="RNaseH_sf"/>
</dbReference>
<organism evidence="2 3">
    <name type="scientific">Rhipicephalus microplus</name>
    <name type="common">Cattle tick</name>
    <name type="synonym">Boophilus microplus</name>
    <dbReference type="NCBI Taxonomy" id="6941"/>
    <lineage>
        <taxon>Eukaryota</taxon>
        <taxon>Metazoa</taxon>
        <taxon>Ecdysozoa</taxon>
        <taxon>Arthropoda</taxon>
        <taxon>Chelicerata</taxon>
        <taxon>Arachnida</taxon>
        <taxon>Acari</taxon>
        <taxon>Parasitiformes</taxon>
        <taxon>Ixodida</taxon>
        <taxon>Ixodoidea</taxon>
        <taxon>Ixodidae</taxon>
        <taxon>Rhipicephalinae</taxon>
        <taxon>Rhipicephalus</taxon>
        <taxon>Boophilus</taxon>
    </lineage>
</organism>